<evidence type="ECO:0000313" key="3">
    <source>
        <dbReference type="Proteomes" id="UP000657918"/>
    </source>
</evidence>
<protein>
    <recommendedName>
        <fullName evidence="4">Transmembrane protein</fullName>
    </recommendedName>
</protein>
<feature type="transmembrane region" description="Helical" evidence="1">
    <location>
        <begin position="7"/>
        <end position="29"/>
    </location>
</feature>
<organism evidence="2 3">
    <name type="scientific">Salix dunnii</name>
    <dbReference type="NCBI Taxonomy" id="1413687"/>
    <lineage>
        <taxon>Eukaryota</taxon>
        <taxon>Viridiplantae</taxon>
        <taxon>Streptophyta</taxon>
        <taxon>Embryophyta</taxon>
        <taxon>Tracheophyta</taxon>
        <taxon>Spermatophyta</taxon>
        <taxon>Magnoliopsida</taxon>
        <taxon>eudicotyledons</taxon>
        <taxon>Gunneridae</taxon>
        <taxon>Pentapetalae</taxon>
        <taxon>rosids</taxon>
        <taxon>fabids</taxon>
        <taxon>Malpighiales</taxon>
        <taxon>Salicaceae</taxon>
        <taxon>Saliceae</taxon>
        <taxon>Salix</taxon>
    </lineage>
</organism>
<feature type="transmembrane region" description="Helical" evidence="1">
    <location>
        <begin position="35"/>
        <end position="58"/>
    </location>
</feature>
<name>A0A835N5L5_9ROSI</name>
<keyword evidence="1" id="KW-1133">Transmembrane helix</keyword>
<dbReference type="OrthoDB" id="1723061at2759"/>
<keyword evidence="1" id="KW-0812">Transmembrane</keyword>
<reference evidence="2 3" key="1">
    <citation type="submission" date="2020-10" db="EMBL/GenBank/DDBJ databases">
        <title>Plant Genome Project.</title>
        <authorList>
            <person name="Zhang R.-G."/>
        </authorList>
    </citation>
    <scope>NUCLEOTIDE SEQUENCE [LARGE SCALE GENOMIC DNA]</scope>
    <source>
        <strain evidence="2">FAFU-HL-1</strain>
        <tissue evidence="2">Leaf</tissue>
    </source>
</reference>
<proteinExistence type="predicted"/>
<accession>A0A835N5L5</accession>
<dbReference type="PANTHER" id="PTHR37714:SF1">
    <property type="entry name" value="PROTEIN, PUTATIVE-RELATED"/>
    <property type="match status" value="1"/>
</dbReference>
<sequence>MALSDAVIGNLTTIYVAVIAGIKAYGLVFGRSFSGVFVLIVSTAVVGLILIGTLAWDISRKATYAISRDRVNVHEMCKGGICWHGVAVRSPASQLGVVELREPQASNFSPKLDFGLKFEMEVATRQQKNHGNCPAVKQWSGLEWVSKNGVLLDFLCISILVRFCSLFSHGLVQ</sequence>
<dbReference type="EMBL" id="JADGMS010000002">
    <property type="protein sequence ID" value="KAF9686705.1"/>
    <property type="molecule type" value="Genomic_DNA"/>
</dbReference>
<evidence type="ECO:0000313" key="2">
    <source>
        <dbReference type="EMBL" id="KAF9686705.1"/>
    </source>
</evidence>
<comment type="caution">
    <text evidence="2">The sequence shown here is derived from an EMBL/GenBank/DDBJ whole genome shotgun (WGS) entry which is preliminary data.</text>
</comment>
<dbReference type="AlphaFoldDB" id="A0A835N5L5"/>
<gene>
    <name evidence="2" type="ORF">SADUNF_Sadunf02G0017000</name>
</gene>
<dbReference type="Proteomes" id="UP000657918">
    <property type="component" value="Unassembled WGS sequence"/>
</dbReference>
<evidence type="ECO:0008006" key="4">
    <source>
        <dbReference type="Google" id="ProtNLM"/>
    </source>
</evidence>
<keyword evidence="1" id="KW-0472">Membrane</keyword>
<dbReference type="PANTHER" id="PTHR37714">
    <property type="entry name" value="PROTEIN, PUTATIVE-RELATED"/>
    <property type="match status" value="1"/>
</dbReference>
<keyword evidence="3" id="KW-1185">Reference proteome</keyword>
<evidence type="ECO:0000256" key="1">
    <source>
        <dbReference type="SAM" id="Phobius"/>
    </source>
</evidence>